<gene>
    <name evidence="2" type="ORF">g.2651</name>
</gene>
<dbReference type="Gene3D" id="1.25.40.470">
    <property type="match status" value="1"/>
</dbReference>
<organism evidence="2">
    <name type="scientific">Cuerna arida</name>
    <dbReference type="NCBI Taxonomy" id="1464854"/>
    <lineage>
        <taxon>Eukaryota</taxon>
        <taxon>Metazoa</taxon>
        <taxon>Ecdysozoa</taxon>
        <taxon>Arthropoda</taxon>
        <taxon>Hexapoda</taxon>
        <taxon>Insecta</taxon>
        <taxon>Pterygota</taxon>
        <taxon>Neoptera</taxon>
        <taxon>Paraneoptera</taxon>
        <taxon>Hemiptera</taxon>
        <taxon>Auchenorrhyncha</taxon>
        <taxon>Membracoidea</taxon>
        <taxon>Cicadellidae</taxon>
        <taxon>Cicadellinae</taxon>
        <taxon>Proconiini</taxon>
        <taxon>Cuerna</taxon>
    </lineage>
</organism>
<evidence type="ECO:0000313" key="2">
    <source>
        <dbReference type="EMBL" id="JAS42759.1"/>
    </source>
</evidence>
<sequence length="186" mass="21140">LADLATFLHKFQLAEKCFDKANDFSDLLLLATCSGNPRLANKVAERSLENGQSNIAFVSYLLLGKLEKCLDILINYNRLSEAAFFARSYMPDKVAYVIDLWKKSLLPNNEKVAKSLADPDNYPNLFPDMEKALKAQQLFGEQQKKWIKAKNTKTTKPNWEQFLIDQVDVCAVDVDNTIDNDVETDK</sequence>
<dbReference type="Pfam" id="PF23953">
    <property type="entry name" value="TPR_COPA_B"/>
    <property type="match status" value="1"/>
</dbReference>
<accession>A0A1B6EXQ0</accession>
<proteinExistence type="predicted"/>
<evidence type="ECO:0000259" key="1">
    <source>
        <dbReference type="Pfam" id="PF23953"/>
    </source>
</evidence>
<feature type="non-terminal residue" evidence="2">
    <location>
        <position position="1"/>
    </location>
</feature>
<dbReference type="InterPro" id="IPR056176">
    <property type="entry name" value="TPR_COPA_B"/>
</dbReference>
<dbReference type="AlphaFoldDB" id="A0A1B6EXQ0"/>
<reference evidence="2" key="1">
    <citation type="submission" date="2015-11" db="EMBL/GenBank/DDBJ databases">
        <title>De novo transcriptome assembly of four potential Pierce s Disease insect vectors from Arizona vineyards.</title>
        <authorList>
            <person name="Tassone E.E."/>
        </authorList>
    </citation>
    <scope>NUCLEOTIDE SEQUENCE</scope>
</reference>
<feature type="non-terminal residue" evidence="2">
    <location>
        <position position="186"/>
    </location>
</feature>
<feature type="domain" description="COPA/B TPR" evidence="1">
    <location>
        <begin position="1"/>
        <end position="102"/>
    </location>
</feature>
<name>A0A1B6EXQ0_9HEMI</name>
<protein>
    <recommendedName>
        <fullName evidence="1">COPA/B TPR domain-containing protein</fullName>
    </recommendedName>
</protein>
<dbReference type="EMBL" id="GECZ01027010">
    <property type="protein sequence ID" value="JAS42759.1"/>
    <property type="molecule type" value="Transcribed_RNA"/>
</dbReference>